<keyword evidence="3" id="KW-1185">Reference proteome</keyword>
<evidence type="ECO:0000313" key="3">
    <source>
        <dbReference type="Proteomes" id="UP000605568"/>
    </source>
</evidence>
<dbReference type="Proteomes" id="UP000605568">
    <property type="component" value="Unassembled WGS sequence"/>
</dbReference>
<feature type="region of interest" description="Disordered" evidence="1">
    <location>
        <begin position="55"/>
        <end position="98"/>
    </location>
</feature>
<feature type="compositionally biased region" description="Basic and acidic residues" evidence="1">
    <location>
        <begin position="76"/>
        <end position="98"/>
    </location>
</feature>
<proteinExistence type="predicted"/>
<dbReference type="EMBL" id="BNAR01000002">
    <property type="protein sequence ID" value="GHH32547.1"/>
    <property type="molecule type" value="Genomic_DNA"/>
</dbReference>
<protein>
    <recommendedName>
        <fullName evidence="4">HNH endonuclease</fullName>
    </recommendedName>
</protein>
<sequence length="98" mass="10458">MQPEQSDHVCDLCADTGTITWQQPVPGENGALVLTEMNHPCTNGCSGWYRLPAAESGTVLDPDGDRPAAGNVADANHNHRTERFRPGSPPDDHSATPP</sequence>
<evidence type="ECO:0000313" key="2">
    <source>
        <dbReference type="EMBL" id="GHH32547.1"/>
    </source>
</evidence>
<evidence type="ECO:0008006" key="4">
    <source>
        <dbReference type="Google" id="ProtNLM"/>
    </source>
</evidence>
<name>A0ABQ3M4T1_9PSEU</name>
<accession>A0ABQ3M4T1</accession>
<organism evidence="2 3">
    <name type="scientific">Lentzea cavernae</name>
    <dbReference type="NCBI Taxonomy" id="2020703"/>
    <lineage>
        <taxon>Bacteria</taxon>
        <taxon>Bacillati</taxon>
        <taxon>Actinomycetota</taxon>
        <taxon>Actinomycetes</taxon>
        <taxon>Pseudonocardiales</taxon>
        <taxon>Pseudonocardiaceae</taxon>
        <taxon>Lentzea</taxon>
    </lineage>
</organism>
<gene>
    <name evidence="2" type="ORF">GCM10017774_13620</name>
</gene>
<reference evidence="3" key="1">
    <citation type="journal article" date="2019" name="Int. J. Syst. Evol. Microbiol.">
        <title>The Global Catalogue of Microorganisms (GCM) 10K type strain sequencing project: providing services to taxonomists for standard genome sequencing and annotation.</title>
        <authorList>
            <consortium name="The Broad Institute Genomics Platform"/>
            <consortium name="The Broad Institute Genome Sequencing Center for Infectious Disease"/>
            <person name="Wu L."/>
            <person name="Ma J."/>
        </authorList>
    </citation>
    <scope>NUCLEOTIDE SEQUENCE [LARGE SCALE GENOMIC DNA]</scope>
    <source>
        <strain evidence="3">CGMCC 4.7367</strain>
    </source>
</reference>
<evidence type="ECO:0000256" key="1">
    <source>
        <dbReference type="SAM" id="MobiDB-lite"/>
    </source>
</evidence>
<comment type="caution">
    <text evidence="2">The sequence shown here is derived from an EMBL/GenBank/DDBJ whole genome shotgun (WGS) entry which is preliminary data.</text>
</comment>